<feature type="compositionally biased region" description="Polar residues" evidence="1">
    <location>
        <begin position="147"/>
        <end position="165"/>
    </location>
</feature>
<dbReference type="PANTHER" id="PTHR11200">
    <property type="entry name" value="INOSITOL 5-PHOSPHATASE"/>
    <property type="match status" value="1"/>
</dbReference>
<dbReference type="InterPro" id="IPR000300">
    <property type="entry name" value="IPPc"/>
</dbReference>
<accession>A0A6P6RRU6</accession>
<feature type="region of interest" description="Disordered" evidence="1">
    <location>
        <begin position="346"/>
        <end position="384"/>
    </location>
</feature>
<name>A0A6P6RRU6_9EIME</name>
<proteinExistence type="predicted"/>
<dbReference type="OrthoDB" id="7862313at2759"/>
<evidence type="ECO:0000313" key="4">
    <source>
        <dbReference type="RefSeq" id="XP_026190267.1"/>
    </source>
</evidence>
<dbReference type="AlphaFoldDB" id="A0A6P6RRU6"/>
<dbReference type="GO" id="GO:0046856">
    <property type="term" value="P:phosphatidylinositol dephosphorylation"/>
    <property type="evidence" value="ECO:0007669"/>
    <property type="project" value="InterPro"/>
</dbReference>
<dbReference type="RefSeq" id="XP_026190267.1">
    <property type="nucleotide sequence ID" value="XM_026334482.1"/>
</dbReference>
<dbReference type="PANTHER" id="PTHR11200:SF275">
    <property type="entry name" value="LD06095P"/>
    <property type="match status" value="1"/>
</dbReference>
<feature type="region of interest" description="Disordered" evidence="1">
    <location>
        <begin position="1"/>
        <end position="83"/>
    </location>
</feature>
<sequence>MSSRDDQIPTLSRENRWANEEDVGLSPKDQSPPHSPPGYPAISSFQEGVSTHLERGATRPPHARRARPGAHFQAPPTSPRAPLVHCNTLFKTSTVQAPLLLEEDRGQEAAKGAGDAVAVPRTKSTPVSADRRGITPPSSACEAAGVQLTQAPSSPQPQASTTFSAPSDRESQCATSSPKKDNPSQTPLSSQFASAQHSGSRPPGRLGIPNAQGGLSFSSEKLLSAAPYFKAFQEMEKALASTTPKKHIPMGPRHISVAMQGAPPVKVFCGTWNCQYQEFPVNFLTNQKTAVCVQRISGSQKFAGGSETPSPLSGEVSPSSVIAECLPEEVPADVIAKLDGDFETLFSSDGNEAEGQAEGDGQPQEPAAAVAQSPSVRFSPPLTRRGTIRRGDLLRSSTRQLTAVQGEDQPLGEWLLPGYDVYVVSLQETLGQTIFNTVTVYLTAVNGVSYKRIKFSEDKLSGLGDGAWMQFKSTSLAVWAREDLEGEGMPVSLVSSKAASVSFLSGSKGGVSVCLKIWNQFFCFIGCHMPSTSPEDRRKARAVVEQRLLEFYGGASSWNEAFHHVIWMGDFNFRTQRMTAQRAVTLLKQSLRGLLNFDEWMGQSGEDMRASGFTEAPICFPPTYKKADGRPPVNMGEPKWVEQEYQTQMVTQWYKGSRLQDRVPSVCADFSTKVFKCSLPEMSSLVRFQPNVYFSALPKRPSFLIASDHSPVGLGLDCYPLDMSYIMPEVTSRTLAAK</sequence>
<evidence type="ECO:0000259" key="2">
    <source>
        <dbReference type="SMART" id="SM00128"/>
    </source>
</evidence>
<dbReference type="InterPro" id="IPR046985">
    <property type="entry name" value="IP5"/>
</dbReference>
<keyword evidence="3" id="KW-1185">Reference proteome</keyword>
<dbReference type="SUPFAM" id="SSF56219">
    <property type="entry name" value="DNase I-like"/>
    <property type="match status" value="1"/>
</dbReference>
<evidence type="ECO:0000256" key="1">
    <source>
        <dbReference type="SAM" id="MobiDB-lite"/>
    </source>
</evidence>
<dbReference type="GeneID" id="34617323"/>
<gene>
    <name evidence="4" type="primary">LOC34617323</name>
</gene>
<feature type="region of interest" description="Disordered" evidence="1">
    <location>
        <begin position="106"/>
        <end position="212"/>
    </location>
</feature>
<dbReference type="GO" id="GO:0004439">
    <property type="term" value="F:phosphatidylinositol-4,5-bisphosphate 5-phosphatase activity"/>
    <property type="evidence" value="ECO:0007669"/>
    <property type="project" value="TreeGrafter"/>
</dbReference>
<organism evidence="3 4">
    <name type="scientific">Cyclospora cayetanensis</name>
    <dbReference type="NCBI Taxonomy" id="88456"/>
    <lineage>
        <taxon>Eukaryota</taxon>
        <taxon>Sar</taxon>
        <taxon>Alveolata</taxon>
        <taxon>Apicomplexa</taxon>
        <taxon>Conoidasida</taxon>
        <taxon>Coccidia</taxon>
        <taxon>Eucoccidiorida</taxon>
        <taxon>Eimeriorina</taxon>
        <taxon>Eimeriidae</taxon>
        <taxon>Cyclospora</taxon>
    </lineage>
</organism>
<dbReference type="Pfam" id="PF22669">
    <property type="entry name" value="Exo_endo_phos2"/>
    <property type="match status" value="1"/>
</dbReference>
<evidence type="ECO:0000313" key="3">
    <source>
        <dbReference type="Proteomes" id="UP000515125"/>
    </source>
</evidence>
<protein>
    <submittedName>
        <fullName evidence="4">Uncharacterized protein LOC34617323</fullName>
    </submittedName>
</protein>
<feature type="compositionally biased region" description="Basic and acidic residues" evidence="1">
    <location>
        <begin position="1"/>
        <end position="19"/>
    </location>
</feature>
<dbReference type="SMART" id="SM00128">
    <property type="entry name" value="IPPc"/>
    <property type="match status" value="1"/>
</dbReference>
<dbReference type="Proteomes" id="UP000515125">
    <property type="component" value="Unplaced"/>
</dbReference>
<dbReference type="InterPro" id="IPR036691">
    <property type="entry name" value="Endo/exonu/phosph_ase_sf"/>
</dbReference>
<dbReference type="Gene3D" id="3.60.10.10">
    <property type="entry name" value="Endonuclease/exonuclease/phosphatase"/>
    <property type="match status" value="1"/>
</dbReference>
<feature type="domain" description="Inositol polyphosphate-related phosphatase" evidence="2">
    <location>
        <begin position="396"/>
        <end position="678"/>
    </location>
</feature>
<reference evidence="4" key="1">
    <citation type="submission" date="2025-08" db="UniProtKB">
        <authorList>
            <consortium name="RefSeq"/>
        </authorList>
    </citation>
    <scope>IDENTIFICATION</scope>
</reference>
<feature type="compositionally biased region" description="Polar residues" evidence="1">
    <location>
        <begin position="172"/>
        <end position="199"/>
    </location>
</feature>